<dbReference type="NCBIfam" id="NF041216">
    <property type="entry name" value="CU044_2847_fam"/>
    <property type="match status" value="1"/>
</dbReference>
<evidence type="ECO:0000313" key="2">
    <source>
        <dbReference type="EMBL" id="MBG6104975.1"/>
    </source>
</evidence>
<dbReference type="Proteomes" id="UP000631791">
    <property type="component" value="Unassembled WGS sequence"/>
</dbReference>
<protein>
    <recommendedName>
        <fullName evidence="1">Trypsin-co-occurring domain-containing protein</fullName>
    </recommendedName>
</protein>
<feature type="domain" description="Trypsin-co-occurring" evidence="1">
    <location>
        <begin position="17"/>
        <end position="99"/>
    </location>
</feature>
<organism evidence="2 3">
    <name type="scientific">Micromonospora vinacea</name>
    <dbReference type="NCBI Taxonomy" id="709878"/>
    <lineage>
        <taxon>Bacteria</taxon>
        <taxon>Bacillati</taxon>
        <taxon>Actinomycetota</taxon>
        <taxon>Actinomycetes</taxon>
        <taxon>Micromonosporales</taxon>
        <taxon>Micromonosporaceae</taxon>
        <taxon>Micromonospora</taxon>
    </lineage>
</organism>
<comment type="caution">
    <text evidence="2">The sequence shown here is derived from an EMBL/GenBank/DDBJ whole genome shotgun (WGS) entry which is preliminary data.</text>
</comment>
<accession>A0ABS0K8L5</accession>
<evidence type="ECO:0000313" key="3">
    <source>
        <dbReference type="Proteomes" id="UP000631791"/>
    </source>
</evidence>
<name>A0ABS0K8L5_9ACTN</name>
<dbReference type="Pfam" id="PF19493">
    <property type="entry name" value="Trypco1"/>
    <property type="match status" value="1"/>
</dbReference>
<evidence type="ECO:0000259" key="1">
    <source>
        <dbReference type="Pfam" id="PF19493"/>
    </source>
</evidence>
<gene>
    <name evidence="2" type="ORF">IW249_005389</name>
</gene>
<keyword evidence="3" id="KW-1185">Reference proteome</keyword>
<dbReference type="RefSeq" id="WP_196923331.1">
    <property type="nucleotide sequence ID" value="NZ_JADOTY010000001.1"/>
</dbReference>
<reference evidence="2 3" key="1">
    <citation type="submission" date="2020-11" db="EMBL/GenBank/DDBJ databases">
        <title>Sequencing the genomes of 1000 actinobacteria strains.</title>
        <authorList>
            <person name="Klenk H.-P."/>
        </authorList>
    </citation>
    <scope>NUCLEOTIDE SEQUENCE [LARGE SCALE GENOMIC DNA]</scope>
    <source>
        <strain evidence="2 3">DSM 101695</strain>
    </source>
</reference>
<dbReference type="EMBL" id="JADOTY010000001">
    <property type="protein sequence ID" value="MBG6104975.1"/>
    <property type="molecule type" value="Genomic_DNA"/>
</dbReference>
<proteinExistence type="predicted"/>
<sequence>MQGDLISLELKDETTFAALAMEIDSEEEVSLQSLRIKLSDVAEQVAKVAEEMVEHARKAAPTEIEVTMRVGFSITNGKAVALLVDGKAEGAVELKLAWKDLAG</sequence>
<dbReference type="InterPro" id="IPR045794">
    <property type="entry name" value="Trypco1"/>
</dbReference>